<dbReference type="PANTHER" id="PTHR33365">
    <property type="entry name" value="YALI0B05434P"/>
    <property type="match status" value="1"/>
</dbReference>
<dbReference type="EMBL" id="MU001809">
    <property type="protein sequence ID" value="KAF2797302.1"/>
    <property type="molecule type" value="Genomic_DNA"/>
</dbReference>
<evidence type="ECO:0000313" key="3">
    <source>
        <dbReference type="Proteomes" id="UP000799757"/>
    </source>
</evidence>
<dbReference type="AlphaFoldDB" id="A0A6A6XLS4"/>
<protein>
    <recommendedName>
        <fullName evidence="4">Tat pathway signal sequence</fullName>
    </recommendedName>
</protein>
<evidence type="ECO:0000256" key="1">
    <source>
        <dbReference type="ARBA" id="ARBA00035112"/>
    </source>
</evidence>
<organism evidence="2 3">
    <name type="scientific">Melanomma pulvis-pyrius CBS 109.77</name>
    <dbReference type="NCBI Taxonomy" id="1314802"/>
    <lineage>
        <taxon>Eukaryota</taxon>
        <taxon>Fungi</taxon>
        <taxon>Dikarya</taxon>
        <taxon>Ascomycota</taxon>
        <taxon>Pezizomycotina</taxon>
        <taxon>Dothideomycetes</taxon>
        <taxon>Pleosporomycetidae</taxon>
        <taxon>Pleosporales</taxon>
        <taxon>Melanommataceae</taxon>
        <taxon>Melanomma</taxon>
    </lineage>
</organism>
<proteinExistence type="inferred from homology"/>
<evidence type="ECO:0000313" key="2">
    <source>
        <dbReference type="EMBL" id="KAF2797302.1"/>
    </source>
</evidence>
<keyword evidence="3" id="KW-1185">Reference proteome</keyword>
<comment type="similarity">
    <text evidence="1">Belongs to the ustYa family.</text>
</comment>
<dbReference type="PANTHER" id="PTHR33365:SF7">
    <property type="entry name" value="TAT PATHWAY SIGNAL SEQUENCE"/>
    <property type="match status" value="1"/>
</dbReference>
<accession>A0A6A6XLS4</accession>
<name>A0A6A6XLS4_9PLEO</name>
<dbReference type="OrthoDB" id="3687641at2759"/>
<dbReference type="GO" id="GO:0043386">
    <property type="term" value="P:mycotoxin biosynthetic process"/>
    <property type="evidence" value="ECO:0007669"/>
    <property type="project" value="InterPro"/>
</dbReference>
<dbReference type="InterPro" id="IPR021765">
    <property type="entry name" value="UstYa-like"/>
</dbReference>
<reference evidence="2" key="1">
    <citation type="journal article" date="2020" name="Stud. Mycol.">
        <title>101 Dothideomycetes genomes: a test case for predicting lifestyles and emergence of pathogens.</title>
        <authorList>
            <person name="Haridas S."/>
            <person name="Albert R."/>
            <person name="Binder M."/>
            <person name="Bloem J."/>
            <person name="Labutti K."/>
            <person name="Salamov A."/>
            <person name="Andreopoulos B."/>
            <person name="Baker S."/>
            <person name="Barry K."/>
            <person name="Bills G."/>
            <person name="Bluhm B."/>
            <person name="Cannon C."/>
            <person name="Castanera R."/>
            <person name="Culley D."/>
            <person name="Daum C."/>
            <person name="Ezra D."/>
            <person name="Gonzalez J."/>
            <person name="Henrissat B."/>
            <person name="Kuo A."/>
            <person name="Liang C."/>
            <person name="Lipzen A."/>
            <person name="Lutzoni F."/>
            <person name="Magnuson J."/>
            <person name="Mondo S."/>
            <person name="Nolan M."/>
            <person name="Ohm R."/>
            <person name="Pangilinan J."/>
            <person name="Park H.-J."/>
            <person name="Ramirez L."/>
            <person name="Alfaro M."/>
            <person name="Sun H."/>
            <person name="Tritt A."/>
            <person name="Yoshinaga Y."/>
            <person name="Zwiers L.-H."/>
            <person name="Turgeon B."/>
            <person name="Goodwin S."/>
            <person name="Spatafora J."/>
            <person name="Crous P."/>
            <person name="Grigoriev I."/>
        </authorList>
    </citation>
    <scope>NUCLEOTIDE SEQUENCE</scope>
    <source>
        <strain evidence="2">CBS 109.77</strain>
    </source>
</reference>
<evidence type="ECO:0008006" key="4">
    <source>
        <dbReference type="Google" id="ProtNLM"/>
    </source>
</evidence>
<gene>
    <name evidence="2" type="ORF">K505DRAFT_235784</name>
</gene>
<dbReference type="Pfam" id="PF11807">
    <property type="entry name" value="UstYa"/>
    <property type="match status" value="1"/>
</dbReference>
<dbReference type="Proteomes" id="UP000799757">
    <property type="component" value="Unassembled WGS sequence"/>
</dbReference>
<feature type="non-terminal residue" evidence="2">
    <location>
        <position position="1"/>
    </location>
</feature>
<sequence length="173" mass="20377">QIRLESVSADYGDAILWFGEPTYESDRAWNELIYPRNFKMTREEAARLNITESLEVQPNNDFGGMLAVMHSLHCLRRVRQMMYTDYYYPGATKERLDNDRRHTLHCLDSIRRSMMCYPDINPHAYYWTGDKYHPVSITAKVTRKCVDWQALQKTLEPRNFPYSDMIEGTGPPN</sequence>